<comment type="caution">
    <text evidence="2">The sequence shown here is derived from an EMBL/GenBank/DDBJ whole genome shotgun (WGS) entry which is preliminary data.</text>
</comment>
<proteinExistence type="predicted"/>
<dbReference type="EMBL" id="PDEP01000011">
    <property type="protein sequence ID" value="PEN05809.1"/>
    <property type="molecule type" value="Genomic_DNA"/>
</dbReference>
<organism evidence="2 3">
    <name type="scientific">Longimonas halophila</name>
    <dbReference type="NCBI Taxonomy" id="1469170"/>
    <lineage>
        <taxon>Bacteria</taxon>
        <taxon>Pseudomonadati</taxon>
        <taxon>Rhodothermota</taxon>
        <taxon>Rhodothermia</taxon>
        <taxon>Rhodothermales</taxon>
        <taxon>Salisaetaceae</taxon>
        <taxon>Longimonas</taxon>
    </lineage>
</organism>
<evidence type="ECO:0000313" key="3">
    <source>
        <dbReference type="Proteomes" id="UP000221024"/>
    </source>
</evidence>
<keyword evidence="3" id="KW-1185">Reference proteome</keyword>
<accession>A0A2H3NYT3</accession>
<feature type="transmembrane region" description="Helical" evidence="1">
    <location>
        <begin position="26"/>
        <end position="49"/>
    </location>
</feature>
<sequence length="186" mass="19746">MPDSNTSLSNADASTKVATLARLASWLVRGVGAFAIVSLLAGLGTWWALFGGWPTYGFAQLLAVGLAGLLLLPAGVLALFYQGLRDLMKLPERLRDQLDVDKTAATQAARAVRPGPKQGSRLRRFVKGLWALRTAVMDSKGLLLRYGAMIRFITPWSLLAVLAATGATFVLSAVAVVGGIIRLLLG</sequence>
<evidence type="ECO:0000313" key="2">
    <source>
        <dbReference type="EMBL" id="PEN05809.1"/>
    </source>
</evidence>
<dbReference type="AlphaFoldDB" id="A0A2H3NYT3"/>
<keyword evidence="1" id="KW-1133">Transmembrane helix</keyword>
<protein>
    <submittedName>
        <fullName evidence="2">Uncharacterized protein</fullName>
    </submittedName>
</protein>
<dbReference type="RefSeq" id="WP_098062871.1">
    <property type="nucleotide sequence ID" value="NZ_PDEP01000011.1"/>
</dbReference>
<feature type="transmembrane region" description="Helical" evidence="1">
    <location>
        <begin position="158"/>
        <end position="185"/>
    </location>
</feature>
<keyword evidence="1" id="KW-0812">Transmembrane</keyword>
<keyword evidence="1" id="KW-0472">Membrane</keyword>
<name>A0A2H3NYT3_9BACT</name>
<evidence type="ECO:0000256" key="1">
    <source>
        <dbReference type="SAM" id="Phobius"/>
    </source>
</evidence>
<reference evidence="2 3" key="1">
    <citation type="submission" date="2017-10" db="EMBL/GenBank/DDBJ databases">
        <title>Draft genome of Longimonas halophila.</title>
        <authorList>
            <person name="Goh K.M."/>
            <person name="Shamsir M.S."/>
            <person name="Lim S.W."/>
        </authorList>
    </citation>
    <scope>NUCLEOTIDE SEQUENCE [LARGE SCALE GENOMIC DNA]</scope>
    <source>
        <strain evidence="2 3">KCTC 42399</strain>
    </source>
</reference>
<dbReference type="Proteomes" id="UP000221024">
    <property type="component" value="Unassembled WGS sequence"/>
</dbReference>
<gene>
    <name evidence="2" type="ORF">CRI93_11955</name>
</gene>
<feature type="transmembrane region" description="Helical" evidence="1">
    <location>
        <begin position="61"/>
        <end position="81"/>
    </location>
</feature>